<dbReference type="PANTHER" id="PTHR21621:SF0">
    <property type="entry name" value="BETA-CITRYLGLUTAMATE SYNTHASE B-RELATED"/>
    <property type="match status" value="1"/>
</dbReference>
<evidence type="ECO:0000313" key="4">
    <source>
        <dbReference type="Proteomes" id="UP001519290"/>
    </source>
</evidence>
<gene>
    <name evidence="3" type="ORF">JOF43_003382</name>
</gene>
<dbReference type="Proteomes" id="UP001519290">
    <property type="component" value="Unassembled WGS sequence"/>
</dbReference>
<protein>
    <submittedName>
        <fullName evidence="3">Heme-degrading monooxygenase HmoA</fullName>
    </submittedName>
</protein>
<proteinExistence type="predicted"/>
<dbReference type="EMBL" id="JAGIOD010000002">
    <property type="protein sequence ID" value="MBP2383393.1"/>
    <property type="molecule type" value="Genomic_DNA"/>
</dbReference>
<keyword evidence="3" id="KW-0560">Oxidoreductase</keyword>
<dbReference type="RefSeq" id="WP_245354586.1">
    <property type="nucleotide sequence ID" value="NZ_BAAAJW010000012.1"/>
</dbReference>
<dbReference type="PANTHER" id="PTHR21621">
    <property type="entry name" value="RIBOSOMAL PROTEIN S6 MODIFICATION PROTEIN"/>
    <property type="match status" value="1"/>
</dbReference>
<reference evidence="3 4" key="1">
    <citation type="submission" date="2021-03" db="EMBL/GenBank/DDBJ databases">
        <title>Sequencing the genomes of 1000 actinobacteria strains.</title>
        <authorList>
            <person name="Klenk H.-P."/>
        </authorList>
    </citation>
    <scope>NUCLEOTIDE SEQUENCE [LARGE SCALE GENOMIC DNA]</scope>
    <source>
        <strain evidence="3 4">DSM 14566</strain>
    </source>
</reference>
<dbReference type="SUPFAM" id="SSF56059">
    <property type="entry name" value="Glutathione synthetase ATP-binding domain-like"/>
    <property type="match status" value="1"/>
</dbReference>
<name>A0ABS4X570_9MICO</name>
<evidence type="ECO:0000259" key="2">
    <source>
        <dbReference type="PROSITE" id="PS50975"/>
    </source>
</evidence>
<keyword evidence="4" id="KW-1185">Reference proteome</keyword>
<sequence length="345" mass="37285">MSASPVPPVSVVPAVRLAPDAPAAPSPRERPVDHAVHVLHDNPEWLPPFRRAFEAEGVPLVEWRLGEGSLDLDAQPPRGVIWSRLSASSHTRSAPLAKDAARSITAWAASWGRRVVNGQHVADLEVSKVLQHAQLRRAGFDVPRTLAVFGREGLVEAAEGFRAPFLTKHNQGGKGLGVRRFDDHAAFAAYVSGDDFEDAADGITLLQELLVADEPAITRAEFVGGEFVYAVRVDTSGGAFELCPAEACAVPGEDDAAEPMFRIRPEVTARTPLIGRYRALLAELGIEIAGIEYMTTVDGRTVTYDLNTNTNYNPDVEDSLEVPAARRIARYLGTLLREEQAADGA</sequence>
<dbReference type="InterPro" id="IPR011761">
    <property type="entry name" value="ATP-grasp"/>
</dbReference>
<evidence type="ECO:0000313" key="3">
    <source>
        <dbReference type="EMBL" id="MBP2383393.1"/>
    </source>
</evidence>
<comment type="caution">
    <text evidence="3">The sequence shown here is derived from an EMBL/GenBank/DDBJ whole genome shotgun (WGS) entry which is preliminary data.</text>
</comment>
<dbReference type="PROSITE" id="PS50975">
    <property type="entry name" value="ATP_GRASP"/>
    <property type="match status" value="1"/>
</dbReference>
<accession>A0ABS4X570</accession>
<organism evidence="3 4">
    <name type="scientific">Brachybacterium sacelli</name>
    <dbReference type="NCBI Taxonomy" id="173364"/>
    <lineage>
        <taxon>Bacteria</taxon>
        <taxon>Bacillati</taxon>
        <taxon>Actinomycetota</taxon>
        <taxon>Actinomycetes</taxon>
        <taxon>Micrococcales</taxon>
        <taxon>Dermabacteraceae</taxon>
        <taxon>Brachybacterium</taxon>
    </lineage>
</organism>
<keyword evidence="1" id="KW-0067">ATP-binding</keyword>
<keyword evidence="1" id="KW-0547">Nucleotide-binding</keyword>
<evidence type="ECO:0000256" key="1">
    <source>
        <dbReference type="PROSITE-ProRule" id="PRU00409"/>
    </source>
</evidence>
<feature type="domain" description="ATP-grasp" evidence="2">
    <location>
        <begin position="132"/>
        <end position="333"/>
    </location>
</feature>
<dbReference type="GO" id="GO:0004497">
    <property type="term" value="F:monooxygenase activity"/>
    <property type="evidence" value="ECO:0007669"/>
    <property type="project" value="UniProtKB-KW"/>
</dbReference>
<keyword evidence="3" id="KW-0503">Monooxygenase</keyword>